<dbReference type="Gene3D" id="2.30.29.30">
    <property type="entry name" value="Pleckstrin-homology domain (PH domain)/Phosphotyrosine-binding domain (PTB)"/>
    <property type="match status" value="1"/>
</dbReference>
<dbReference type="CDD" id="cd00821">
    <property type="entry name" value="PH"/>
    <property type="match status" value="1"/>
</dbReference>
<sequence>MAETLLWEGEIVKEGGGIKSWRRRFCKLTSQHLSYHCHKHGKGRTNKRVPLAQVQRVVPPQQCITAWNGVEDMRRCLGVALETGRTHCFVFETSEICLNFQVQLNLALLHTLQHSDNALIVSYGLGQLTTLLNAHPEPVAAALREPARHIARLQALVAAKGKHPVIIEYAELLLGAANAPLVGRRDSRYGPRIGQTSAEEGRFPRLYPLPPCCVTVRCFLIAHFARNVVIGS</sequence>
<evidence type="ECO:0000313" key="3">
    <source>
        <dbReference type="Proteomes" id="UP000001357"/>
    </source>
</evidence>
<name>A9UZA7_MONBE</name>
<dbReference type="AlphaFoldDB" id="A9UZA7"/>
<dbReference type="InterPro" id="IPR011993">
    <property type="entry name" value="PH-like_dom_sf"/>
</dbReference>
<dbReference type="Pfam" id="PF00169">
    <property type="entry name" value="PH"/>
    <property type="match status" value="1"/>
</dbReference>
<evidence type="ECO:0000313" key="2">
    <source>
        <dbReference type="EMBL" id="EDQ89199.1"/>
    </source>
</evidence>
<dbReference type="RefSeq" id="XP_001745775.1">
    <property type="nucleotide sequence ID" value="XM_001745723.1"/>
</dbReference>
<dbReference type="EMBL" id="CH991551">
    <property type="protein sequence ID" value="EDQ89199.1"/>
    <property type="molecule type" value="Genomic_DNA"/>
</dbReference>
<dbReference type="Proteomes" id="UP000001357">
    <property type="component" value="Unassembled WGS sequence"/>
</dbReference>
<accession>A9UZA7</accession>
<dbReference type="GeneID" id="5891104"/>
<dbReference type="InterPro" id="IPR001849">
    <property type="entry name" value="PH_domain"/>
</dbReference>
<evidence type="ECO:0000259" key="1">
    <source>
        <dbReference type="Pfam" id="PF00169"/>
    </source>
</evidence>
<dbReference type="InParanoid" id="A9UZA7"/>
<dbReference type="KEGG" id="mbr:MONBRDRAFT_8184"/>
<reference evidence="2 3" key="1">
    <citation type="journal article" date="2008" name="Nature">
        <title>The genome of the choanoflagellate Monosiga brevicollis and the origin of metazoans.</title>
        <authorList>
            <consortium name="JGI Sequencing"/>
            <person name="King N."/>
            <person name="Westbrook M.J."/>
            <person name="Young S.L."/>
            <person name="Kuo A."/>
            <person name="Abedin M."/>
            <person name="Chapman J."/>
            <person name="Fairclough S."/>
            <person name="Hellsten U."/>
            <person name="Isogai Y."/>
            <person name="Letunic I."/>
            <person name="Marr M."/>
            <person name="Pincus D."/>
            <person name="Putnam N."/>
            <person name="Rokas A."/>
            <person name="Wright K.J."/>
            <person name="Zuzow R."/>
            <person name="Dirks W."/>
            <person name="Good M."/>
            <person name="Goodstein D."/>
            <person name="Lemons D."/>
            <person name="Li W."/>
            <person name="Lyons J.B."/>
            <person name="Morris A."/>
            <person name="Nichols S."/>
            <person name="Richter D.J."/>
            <person name="Salamov A."/>
            <person name="Bork P."/>
            <person name="Lim W.A."/>
            <person name="Manning G."/>
            <person name="Miller W.T."/>
            <person name="McGinnis W."/>
            <person name="Shapiro H."/>
            <person name="Tjian R."/>
            <person name="Grigoriev I.V."/>
            <person name="Rokhsar D."/>
        </authorList>
    </citation>
    <scope>NUCLEOTIDE SEQUENCE [LARGE SCALE GENOMIC DNA]</scope>
    <source>
        <strain evidence="3">MX1 / ATCC 50154</strain>
    </source>
</reference>
<feature type="domain" description="PH" evidence="1">
    <location>
        <begin position="8"/>
        <end position="94"/>
    </location>
</feature>
<proteinExistence type="predicted"/>
<dbReference type="SUPFAM" id="SSF50729">
    <property type="entry name" value="PH domain-like"/>
    <property type="match status" value="1"/>
</dbReference>
<organism evidence="2 3">
    <name type="scientific">Monosiga brevicollis</name>
    <name type="common">Choanoflagellate</name>
    <dbReference type="NCBI Taxonomy" id="81824"/>
    <lineage>
        <taxon>Eukaryota</taxon>
        <taxon>Choanoflagellata</taxon>
        <taxon>Craspedida</taxon>
        <taxon>Salpingoecidae</taxon>
        <taxon>Monosiga</taxon>
    </lineage>
</organism>
<keyword evidence="3" id="KW-1185">Reference proteome</keyword>
<gene>
    <name evidence="2" type="ORF">MONBRDRAFT_8184</name>
</gene>
<protein>
    <recommendedName>
        <fullName evidence="1">PH domain-containing protein</fullName>
    </recommendedName>
</protein>